<dbReference type="OrthoDB" id="5835829at2759"/>
<feature type="region of interest" description="Disordered" evidence="2">
    <location>
        <begin position="44"/>
        <end position="72"/>
    </location>
</feature>
<dbReference type="VEuPathDB" id="FungiDB:yc1106_09611"/>
<feature type="compositionally biased region" description="Basic and acidic residues" evidence="2">
    <location>
        <begin position="44"/>
        <end position="61"/>
    </location>
</feature>
<dbReference type="PANTHER" id="PTHR48050">
    <property type="entry name" value="STEROL 3-BETA-GLUCOSYLTRANSFERASE"/>
    <property type="match status" value="1"/>
</dbReference>
<dbReference type="Proteomes" id="UP001056012">
    <property type="component" value="Chromosome 8"/>
</dbReference>
<dbReference type="InterPro" id="IPR002213">
    <property type="entry name" value="UDP_glucos_trans"/>
</dbReference>
<dbReference type="FunFam" id="3.40.50.2000:FF:000009">
    <property type="entry name" value="Sterol 3-beta-glucosyltransferase UGT80A2"/>
    <property type="match status" value="1"/>
</dbReference>
<dbReference type="Pfam" id="PF06722">
    <property type="entry name" value="EryCIII-like_C"/>
    <property type="match status" value="1"/>
</dbReference>
<reference evidence="5" key="1">
    <citation type="submission" date="2021-12" db="EMBL/GenBank/DDBJ databases">
        <title>Curvularia clavata genome.</title>
        <authorList>
            <person name="Cao Y."/>
        </authorList>
    </citation>
    <scope>NUCLEOTIDE SEQUENCE</scope>
    <source>
        <strain evidence="5">Yc1106</strain>
    </source>
</reference>
<accession>A0A9Q8ZI11</accession>
<dbReference type="PANTHER" id="PTHR48050:SF13">
    <property type="entry name" value="STEROL 3-BETA-GLUCOSYLTRANSFERASE UGT80A2"/>
    <property type="match status" value="1"/>
</dbReference>
<dbReference type="InterPro" id="IPR004276">
    <property type="entry name" value="GlycoTrans_28_N"/>
</dbReference>
<name>A0A9Q8ZI11_CURCL</name>
<dbReference type="GO" id="GO:0005975">
    <property type="term" value="P:carbohydrate metabolic process"/>
    <property type="evidence" value="ECO:0007669"/>
    <property type="project" value="InterPro"/>
</dbReference>
<evidence type="ECO:0000256" key="1">
    <source>
        <dbReference type="ARBA" id="ARBA00022679"/>
    </source>
</evidence>
<gene>
    <name evidence="5" type="ORF">yc1106_09611</name>
</gene>
<protein>
    <submittedName>
        <fullName evidence="5">Glycosyltransferase family 1 protein</fullName>
    </submittedName>
</protein>
<dbReference type="FunFam" id="3.40.50.2000:FF:000268">
    <property type="entry name" value="Glycosyltransferase family 1 protein"/>
    <property type="match status" value="1"/>
</dbReference>
<dbReference type="Gene3D" id="3.40.50.2000">
    <property type="entry name" value="Glycogen Phosphorylase B"/>
    <property type="match status" value="2"/>
</dbReference>
<feature type="domain" description="Glycosyltransferase family 28 N-terminal" evidence="3">
    <location>
        <begin position="82"/>
        <end position="243"/>
    </location>
</feature>
<feature type="domain" description="Erythromycin biosynthesis protein CIII-like C-terminal" evidence="4">
    <location>
        <begin position="399"/>
        <end position="510"/>
    </location>
</feature>
<evidence type="ECO:0000313" key="6">
    <source>
        <dbReference type="Proteomes" id="UP001056012"/>
    </source>
</evidence>
<keyword evidence="6" id="KW-1185">Reference proteome</keyword>
<proteinExistence type="predicted"/>
<sequence>MSSCFSVQSERMHFRNPLSQVSSKVNTSGQVAVRFHHNPKRLEHWFRNKQRSSVDKKDEASKSQPLGPQNQYSTLPRPQLCIAIHICGSRGDVQPFIPIAKLLQAPPHNHRVRICTHPAFKDFVESNGLEFFSIGGDPEALMAYMVKNPGLLPGMESIKAGEISKRRKEMAAILEGTWRSCIEAGDGLGPKITALDVDSPKSLFLADVIIANPPSMGHIHCAEKLGIPLHIVFTMPWSPTKAFHHPLAAMEYGDVDKSIANYTSFAVMELMTWQGLGDIINKFRTHTLKLDIISPLWGFQLLHRLKVPHSYLWSQALIPKPVDWPANINVTGFSFLKAGSFYTPPDDLVAFLDNGPTPIYIGFGSIVVDDPARLTELIFEAIKLVGVRAIVSKGWGGIGTSRVPKNIYMIGNCPHDWLFQQVSCVVHHGGAGTTAAGVALGKPTVVVPFFGDQPFWGQMIAKAGAGPKPIPYKQLTSQGLAECIKFALRPEVGIAVRNMASRIAEEDGAAETVRDIERALRIDEMRCHICPDRLAVWKDKKSGLHLSGLAACVLAKQRLIHPKQLRLLRHRHWCTTASTVFEIHMLTRVDVHEGAEAPLIGAAAAASSFFTNLAINTSDFSHRLQRKSTQITHPETTNNNAKKEQMDDQALEQVLTSAHLAKLANRMACKSYEDDWQANLETGPELRGTAKIHALLAAREADHGRVSQVASATLHYAGDLTKTGLKAPVAFFYNVANGFRNLPSYYITTEEHRRRDEIAGLSSGLSVAGKELGLGIYEAFSGLVKQPYLGAKLEGPLGIPKGLGRAIWGLPGYALKGVECALSKNSLTTLQAELYLIRLRQGAHDLMEATPQERDKVITTWTALQSSNQSN</sequence>
<dbReference type="InterPro" id="IPR010610">
    <property type="entry name" value="EryCIII-like_C"/>
</dbReference>
<dbReference type="CDD" id="cd03784">
    <property type="entry name" value="GT1_Gtf-like"/>
    <property type="match status" value="1"/>
</dbReference>
<dbReference type="Pfam" id="PF03033">
    <property type="entry name" value="Glyco_transf_28"/>
    <property type="match status" value="1"/>
</dbReference>
<dbReference type="InterPro" id="IPR050426">
    <property type="entry name" value="Glycosyltransferase_28"/>
</dbReference>
<organism evidence="5 6">
    <name type="scientific">Curvularia clavata</name>
    <dbReference type="NCBI Taxonomy" id="95742"/>
    <lineage>
        <taxon>Eukaryota</taxon>
        <taxon>Fungi</taxon>
        <taxon>Dikarya</taxon>
        <taxon>Ascomycota</taxon>
        <taxon>Pezizomycotina</taxon>
        <taxon>Dothideomycetes</taxon>
        <taxon>Pleosporomycetidae</taxon>
        <taxon>Pleosporales</taxon>
        <taxon>Pleosporineae</taxon>
        <taxon>Pleosporaceae</taxon>
        <taxon>Curvularia</taxon>
    </lineage>
</organism>
<evidence type="ECO:0000259" key="4">
    <source>
        <dbReference type="Pfam" id="PF06722"/>
    </source>
</evidence>
<evidence type="ECO:0000313" key="5">
    <source>
        <dbReference type="EMBL" id="USP82337.1"/>
    </source>
</evidence>
<dbReference type="SUPFAM" id="SSF53756">
    <property type="entry name" value="UDP-Glycosyltransferase/glycogen phosphorylase"/>
    <property type="match status" value="1"/>
</dbReference>
<evidence type="ECO:0000259" key="3">
    <source>
        <dbReference type="Pfam" id="PF03033"/>
    </source>
</evidence>
<dbReference type="AlphaFoldDB" id="A0A9Q8ZI11"/>
<dbReference type="EMBL" id="CP089281">
    <property type="protein sequence ID" value="USP82337.1"/>
    <property type="molecule type" value="Genomic_DNA"/>
</dbReference>
<dbReference type="GO" id="GO:0016906">
    <property type="term" value="F:sterol 3-beta-glucosyltransferase activity"/>
    <property type="evidence" value="ECO:0007669"/>
    <property type="project" value="UniProtKB-ARBA"/>
</dbReference>
<evidence type="ECO:0000256" key="2">
    <source>
        <dbReference type="SAM" id="MobiDB-lite"/>
    </source>
</evidence>
<keyword evidence="1" id="KW-0808">Transferase</keyword>
<feature type="compositionally biased region" description="Polar residues" evidence="2">
    <location>
        <begin position="62"/>
        <end position="72"/>
    </location>
</feature>